<evidence type="ECO:0000313" key="1">
    <source>
        <dbReference type="EMBL" id="CAG8609531.1"/>
    </source>
</evidence>
<reference evidence="1" key="1">
    <citation type="submission" date="2021-06" db="EMBL/GenBank/DDBJ databases">
        <authorList>
            <person name="Kallberg Y."/>
            <person name="Tangrot J."/>
            <person name="Rosling A."/>
        </authorList>
    </citation>
    <scope>NUCLEOTIDE SEQUENCE</scope>
    <source>
        <strain evidence="1">28 12/20/2015</strain>
    </source>
</reference>
<name>A0ACA9MRN9_9GLOM</name>
<proteinExistence type="predicted"/>
<evidence type="ECO:0000313" key="2">
    <source>
        <dbReference type="Proteomes" id="UP000789366"/>
    </source>
</evidence>
<accession>A0ACA9MRN9</accession>
<gene>
    <name evidence="1" type="ORF">SPELUC_LOCUS7445</name>
</gene>
<sequence length="282" mass="33601">MVTIENFNECFYDSDNENFYNKEAFENSSPEPNDIYNIAPSFSELELEEFDETDDIICQNVQELWEFWQKKECTCRKTKNKINTCFERIGFCRFFKRQEECRNMPHDDLDVWIKGQLASFAYSSELPKQKKKLQESDNFIVRDCFTYQYRYDAQYIMCLSTYLKLIGISSSWFDRIKAHIKNYGMIKPIHGNTGHSSIRPDHAIINDQVKQELNYYIRNYASFYGFPSPVRCIRHDAMSIILLPINTTYNSIYEEYIITIKSIKGENYKAIAYTTFLKIWKE</sequence>
<dbReference type="EMBL" id="CAJVPW010009843">
    <property type="protein sequence ID" value="CAG8609531.1"/>
    <property type="molecule type" value="Genomic_DNA"/>
</dbReference>
<feature type="non-terminal residue" evidence="1">
    <location>
        <position position="282"/>
    </location>
</feature>
<protein>
    <submittedName>
        <fullName evidence="1">4205_t:CDS:1</fullName>
    </submittedName>
</protein>
<dbReference type="Proteomes" id="UP000789366">
    <property type="component" value="Unassembled WGS sequence"/>
</dbReference>
<keyword evidence="2" id="KW-1185">Reference proteome</keyword>
<comment type="caution">
    <text evidence="1">The sequence shown here is derived from an EMBL/GenBank/DDBJ whole genome shotgun (WGS) entry which is preliminary data.</text>
</comment>
<organism evidence="1 2">
    <name type="scientific">Cetraspora pellucida</name>
    <dbReference type="NCBI Taxonomy" id="1433469"/>
    <lineage>
        <taxon>Eukaryota</taxon>
        <taxon>Fungi</taxon>
        <taxon>Fungi incertae sedis</taxon>
        <taxon>Mucoromycota</taxon>
        <taxon>Glomeromycotina</taxon>
        <taxon>Glomeromycetes</taxon>
        <taxon>Diversisporales</taxon>
        <taxon>Gigasporaceae</taxon>
        <taxon>Cetraspora</taxon>
    </lineage>
</organism>